<dbReference type="EMBL" id="JACHGT010000015">
    <property type="protein sequence ID" value="MBB6038161.1"/>
    <property type="molecule type" value="Genomic_DNA"/>
</dbReference>
<keyword evidence="2" id="KW-0238">DNA-binding</keyword>
<dbReference type="GO" id="GO:0003677">
    <property type="term" value="F:DNA binding"/>
    <property type="evidence" value="ECO:0007669"/>
    <property type="project" value="UniProtKB-KW"/>
</dbReference>
<organism evidence="2 3">
    <name type="scientific">Phytomonospora endophytica</name>
    <dbReference type="NCBI Taxonomy" id="714109"/>
    <lineage>
        <taxon>Bacteria</taxon>
        <taxon>Bacillati</taxon>
        <taxon>Actinomycetota</taxon>
        <taxon>Actinomycetes</taxon>
        <taxon>Micromonosporales</taxon>
        <taxon>Micromonosporaceae</taxon>
        <taxon>Phytomonospora</taxon>
    </lineage>
</organism>
<dbReference type="PRINTS" id="PR00598">
    <property type="entry name" value="HTHMARR"/>
</dbReference>
<dbReference type="InterPro" id="IPR000835">
    <property type="entry name" value="HTH_MarR-typ"/>
</dbReference>
<gene>
    <name evidence="2" type="ORF">HNR73_006041</name>
</gene>
<protein>
    <submittedName>
        <fullName evidence="2">DNA-binding MarR family transcriptional regulator</fullName>
    </submittedName>
</protein>
<proteinExistence type="predicted"/>
<dbReference type="SUPFAM" id="SSF46785">
    <property type="entry name" value="Winged helix' DNA-binding domain"/>
    <property type="match status" value="1"/>
</dbReference>
<comment type="caution">
    <text evidence="2">The sequence shown here is derived from an EMBL/GenBank/DDBJ whole genome shotgun (WGS) entry which is preliminary data.</text>
</comment>
<dbReference type="InterPro" id="IPR036388">
    <property type="entry name" value="WH-like_DNA-bd_sf"/>
</dbReference>
<evidence type="ECO:0000313" key="3">
    <source>
        <dbReference type="Proteomes" id="UP000548476"/>
    </source>
</evidence>
<dbReference type="InterPro" id="IPR039422">
    <property type="entry name" value="MarR/SlyA-like"/>
</dbReference>
<dbReference type="GO" id="GO:0003700">
    <property type="term" value="F:DNA-binding transcription factor activity"/>
    <property type="evidence" value="ECO:0007669"/>
    <property type="project" value="InterPro"/>
</dbReference>
<dbReference type="GO" id="GO:0006950">
    <property type="term" value="P:response to stress"/>
    <property type="evidence" value="ECO:0007669"/>
    <property type="project" value="TreeGrafter"/>
</dbReference>
<dbReference type="PANTHER" id="PTHR33164">
    <property type="entry name" value="TRANSCRIPTIONAL REGULATOR, MARR FAMILY"/>
    <property type="match status" value="1"/>
</dbReference>
<dbReference type="RefSeq" id="WP_184790958.1">
    <property type="nucleotide sequence ID" value="NZ_BONT01000047.1"/>
</dbReference>
<keyword evidence="3" id="KW-1185">Reference proteome</keyword>
<feature type="domain" description="HTH marR-type" evidence="1">
    <location>
        <begin position="12"/>
        <end position="148"/>
    </location>
</feature>
<evidence type="ECO:0000313" key="2">
    <source>
        <dbReference type="EMBL" id="MBB6038161.1"/>
    </source>
</evidence>
<dbReference type="SMART" id="SM00347">
    <property type="entry name" value="HTH_MARR"/>
    <property type="match status" value="1"/>
</dbReference>
<dbReference type="InterPro" id="IPR036390">
    <property type="entry name" value="WH_DNA-bd_sf"/>
</dbReference>
<dbReference type="Pfam" id="PF01047">
    <property type="entry name" value="MarR"/>
    <property type="match status" value="1"/>
</dbReference>
<dbReference type="Gene3D" id="1.10.10.10">
    <property type="entry name" value="Winged helix-like DNA-binding domain superfamily/Winged helix DNA-binding domain"/>
    <property type="match status" value="1"/>
</dbReference>
<accession>A0A841FLF7</accession>
<dbReference type="PROSITE" id="PS50995">
    <property type="entry name" value="HTH_MARR_2"/>
    <property type="match status" value="1"/>
</dbReference>
<dbReference type="Proteomes" id="UP000548476">
    <property type="component" value="Unassembled WGS sequence"/>
</dbReference>
<name>A0A841FLF7_9ACTN</name>
<evidence type="ECO:0000259" key="1">
    <source>
        <dbReference type="PROSITE" id="PS50995"/>
    </source>
</evidence>
<sequence length="157" mass="18187">MNDSPRWLDEKESRAWRGYQALRRDLDSTLERRLSRDSGLSAADYQLLVVLSETEGQRLRARELRNEVRWDRSRLAHQVRRMEQRGLLLRTECETDARGTMVELTPEGRRAIEDAAPLHLVAVRNYFIDLLTPEELDVLAAIAERVRAKVGDEGCDE</sequence>
<dbReference type="PANTHER" id="PTHR33164:SF99">
    <property type="entry name" value="MARR FAMILY REGULATORY PROTEIN"/>
    <property type="match status" value="1"/>
</dbReference>
<reference evidence="2 3" key="1">
    <citation type="submission" date="2020-08" db="EMBL/GenBank/DDBJ databases">
        <title>Genomic Encyclopedia of Type Strains, Phase IV (KMG-IV): sequencing the most valuable type-strain genomes for metagenomic binning, comparative biology and taxonomic classification.</title>
        <authorList>
            <person name="Goeker M."/>
        </authorList>
    </citation>
    <scope>NUCLEOTIDE SEQUENCE [LARGE SCALE GENOMIC DNA]</scope>
    <source>
        <strain evidence="2 3">YIM 65646</strain>
    </source>
</reference>
<dbReference type="AlphaFoldDB" id="A0A841FLF7"/>